<proteinExistence type="predicted"/>
<dbReference type="PROSITE" id="PS50977">
    <property type="entry name" value="HTH_TETR_2"/>
    <property type="match status" value="1"/>
</dbReference>
<dbReference type="GO" id="GO:0003677">
    <property type="term" value="F:DNA binding"/>
    <property type="evidence" value="ECO:0007669"/>
    <property type="project" value="UniProtKB-KW"/>
</dbReference>
<protein>
    <recommendedName>
        <fullName evidence="2">HTH tetR-type domain-containing protein</fullName>
    </recommendedName>
</protein>
<dbReference type="SUPFAM" id="SSF46689">
    <property type="entry name" value="Homeodomain-like"/>
    <property type="match status" value="1"/>
</dbReference>
<dbReference type="EMBL" id="CZQE01000025">
    <property type="protein sequence ID" value="CUS43253.1"/>
    <property type="molecule type" value="Genomic_DNA"/>
</dbReference>
<dbReference type="Gene3D" id="1.10.357.10">
    <property type="entry name" value="Tetracycline Repressor, domain 2"/>
    <property type="match status" value="1"/>
</dbReference>
<organism evidence="3">
    <name type="scientific">hydrothermal vent metagenome</name>
    <dbReference type="NCBI Taxonomy" id="652676"/>
    <lineage>
        <taxon>unclassified sequences</taxon>
        <taxon>metagenomes</taxon>
        <taxon>ecological metagenomes</taxon>
    </lineage>
</organism>
<feature type="domain" description="HTH tetR-type" evidence="2">
    <location>
        <begin position="17"/>
        <end position="76"/>
    </location>
</feature>
<dbReference type="InterPro" id="IPR009057">
    <property type="entry name" value="Homeodomain-like_sf"/>
</dbReference>
<accession>A0A160TGF4</accession>
<name>A0A160TGF4_9ZZZZ</name>
<dbReference type="InterPro" id="IPR001647">
    <property type="entry name" value="HTH_TetR"/>
</dbReference>
<evidence type="ECO:0000313" key="3">
    <source>
        <dbReference type="EMBL" id="CUS43253.1"/>
    </source>
</evidence>
<evidence type="ECO:0000259" key="2">
    <source>
        <dbReference type="PROSITE" id="PS50977"/>
    </source>
</evidence>
<dbReference type="AlphaFoldDB" id="A0A160TGF4"/>
<sequence>MAEDEGRSADGRRRRSESSRDKIVEAMLALVAEGQITPSADQVASRAAVGLRSVFRHFKDMESLYAAMTARLSRQYEMWLVPYKSSDWRGQLAETLDRRLTTYEKLMPFKRAADAHRHESATIQAEHARTLAFMRARLKSILPDEISGDMLAFESIDLLLSFETWQRLRMEQGLSIRKAGAVVRAQVDRLAERAQ</sequence>
<keyword evidence="1" id="KW-0238">DNA-binding</keyword>
<evidence type="ECO:0000256" key="1">
    <source>
        <dbReference type="ARBA" id="ARBA00023125"/>
    </source>
</evidence>
<reference evidence="3" key="1">
    <citation type="submission" date="2015-10" db="EMBL/GenBank/DDBJ databases">
        <authorList>
            <person name="Gilbert D.G."/>
        </authorList>
    </citation>
    <scope>NUCLEOTIDE SEQUENCE</scope>
</reference>
<gene>
    <name evidence="3" type="ORF">MGWOODY_Smn2536</name>
</gene>